<keyword evidence="1" id="KW-0472">Membrane</keyword>
<sequence>MIIRSELKKYQIIGYFILLLINVVEARSGLTLTALQLILGITFVSTRIFPLLFRNKPNNLIRGIEIFYLGSIFLGIYFNWHSSPNHLFLFFILTILFVFEKNNEMIKKNLLWVLILIMGFATIHKLLNPHFVNGEFVGFMLSKGSFFRPLWHSGLFPETKSLLSQNLNNLNDFVLRDPSLNETVTFQIGSLPFHILKMQFTYFILVAEFLLTFFLMAFPQKKITYLFILIFIASIGIVVSEVEFASTLLFIGLMLCPSDFSVLKKVYKSVFLLYACCALFYNLYWVL</sequence>
<accession>A0A371JKU7</accession>
<feature type="transmembrane region" description="Helical" evidence="1">
    <location>
        <begin position="60"/>
        <end position="80"/>
    </location>
</feature>
<feature type="transmembrane region" description="Helical" evidence="1">
    <location>
        <begin position="110"/>
        <end position="127"/>
    </location>
</feature>
<protein>
    <submittedName>
        <fullName evidence="2">Uncharacterized protein</fullName>
    </submittedName>
</protein>
<dbReference type="Proteomes" id="UP000261828">
    <property type="component" value="Unassembled WGS sequence"/>
</dbReference>
<gene>
    <name evidence="2" type="ORF">DX873_18655</name>
</gene>
<name>A0A371JKU7_9FLAO</name>
<organism evidence="2 3">
    <name type="scientific">Flagellimonas nanhaiensis</name>
    <dbReference type="NCBI Taxonomy" id="2292706"/>
    <lineage>
        <taxon>Bacteria</taxon>
        <taxon>Pseudomonadati</taxon>
        <taxon>Bacteroidota</taxon>
        <taxon>Flavobacteriia</taxon>
        <taxon>Flavobacteriales</taxon>
        <taxon>Flavobacteriaceae</taxon>
        <taxon>Flagellimonas</taxon>
    </lineage>
</organism>
<evidence type="ECO:0000313" key="3">
    <source>
        <dbReference type="Proteomes" id="UP000261828"/>
    </source>
</evidence>
<keyword evidence="3" id="KW-1185">Reference proteome</keyword>
<keyword evidence="1" id="KW-1133">Transmembrane helix</keyword>
<feature type="transmembrane region" description="Helical" evidence="1">
    <location>
        <begin position="266"/>
        <end position="286"/>
    </location>
</feature>
<proteinExistence type="predicted"/>
<evidence type="ECO:0000313" key="2">
    <source>
        <dbReference type="EMBL" id="RDY57556.1"/>
    </source>
</evidence>
<feature type="transmembrane region" description="Helical" evidence="1">
    <location>
        <begin position="34"/>
        <end position="53"/>
    </location>
</feature>
<keyword evidence="1" id="KW-0812">Transmembrane</keyword>
<comment type="caution">
    <text evidence="2">The sequence shown here is derived from an EMBL/GenBank/DDBJ whole genome shotgun (WGS) entry which is preliminary data.</text>
</comment>
<feature type="transmembrane region" description="Helical" evidence="1">
    <location>
        <begin position="86"/>
        <end position="103"/>
    </location>
</feature>
<feature type="transmembrane region" description="Helical" evidence="1">
    <location>
        <begin position="225"/>
        <end position="254"/>
    </location>
</feature>
<reference evidence="2 3" key="1">
    <citation type="submission" date="2018-08" db="EMBL/GenBank/DDBJ databases">
        <title>Muricauda nanhaiensis sp. nov., isolated from seawater of the South China Sea.</title>
        <authorList>
            <person name="Dang Y."/>
        </authorList>
    </citation>
    <scope>NUCLEOTIDE SEQUENCE [LARGE SCALE GENOMIC DNA]</scope>
    <source>
        <strain evidence="2 3">SM1704</strain>
    </source>
</reference>
<dbReference type="AlphaFoldDB" id="A0A371JKU7"/>
<evidence type="ECO:0000256" key="1">
    <source>
        <dbReference type="SAM" id="Phobius"/>
    </source>
</evidence>
<feature type="transmembrane region" description="Helical" evidence="1">
    <location>
        <begin position="200"/>
        <end position="218"/>
    </location>
</feature>
<feature type="transmembrane region" description="Helical" evidence="1">
    <location>
        <begin position="12"/>
        <end position="28"/>
    </location>
</feature>
<dbReference type="EMBL" id="QTJX01000011">
    <property type="protein sequence ID" value="RDY57556.1"/>
    <property type="molecule type" value="Genomic_DNA"/>
</dbReference>